<organism evidence="2 3">
    <name type="scientific">Melanomma pulvis-pyrius CBS 109.77</name>
    <dbReference type="NCBI Taxonomy" id="1314802"/>
    <lineage>
        <taxon>Eukaryota</taxon>
        <taxon>Fungi</taxon>
        <taxon>Dikarya</taxon>
        <taxon>Ascomycota</taxon>
        <taxon>Pezizomycotina</taxon>
        <taxon>Dothideomycetes</taxon>
        <taxon>Pleosporomycetidae</taxon>
        <taxon>Pleosporales</taxon>
        <taxon>Melanommataceae</taxon>
        <taxon>Melanomma</taxon>
    </lineage>
</organism>
<feature type="chain" id="PRO_5025689561" evidence="1">
    <location>
        <begin position="18"/>
        <end position="157"/>
    </location>
</feature>
<proteinExistence type="predicted"/>
<protein>
    <submittedName>
        <fullName evidence="2">Uncharacterized protein</fullName>
    </submittedName>
</protein>
<keyword evidence="1" id="KW-0732">Signal</keyword>
<evidence type="ECO:0000313" key="2">
    <source>
        <dbReference type="EMBL" id="KAF2792171.1"/>
    </source>
</evidence>
<dbReference type="Proteomes" id="UP000799757">
    <property type="component" value="Unassembled WGS sequence"/>
</dbReference>
<feature type="signal peptide" evidence="1">
    <location>
        <begin position="1"/>
        <end position="17"/>
    </location>
</feature>
<evidence type="ECO:0000313" key="3">
    <source>
        <dbReference type="Proteomes" id="UP000799757"/>
    </source>
</evidence>
<keyword evidence="3" id="KW-1185">Reference proteome</keyword>
<evidence type="ECO:0000256" key="1">
    <source>
        <dbReference type="SAM" id="SignalP"/>
    </source>
</evidence>
<name>A0A6A6X7E2_9PLEO</name>
<dbReference type="EMBL" id="MU001982">
    <property type="protein sequence ID" value="KAF2792171.1"/>
    <property type="molecule type" value="Genomic_DNA"/>
</dbReference>
<accession>A0A6A6X7E2</accession>
<reference evidence="2" key="1">
    <citation type="journal article" date="2020" name="Stud. Mycol.">
        <title>101 Dothideomycetes genomes: a test case for predicting lifestyles and emergence of pathogens.</title>
        <authorList>
            <person name="Haridas S."/>
            <person name="Albert R."/>
            <person name="Binder M."/>
            <person name="Bloem J."/>
            <person name="Labutti K."/>
            <person name="Salamov A."/>
            <person name="Andreopoulos B."/>
            <person name="Baker S."/>
            <person name="Barry K."/>
            <person name="Bills G."/>
            <person name="Bluhm B."/>
            <person name="Cannon C."/>
            <person name="Castanera R."/>
            <person name="Culley D."/>
            <person name="Daum C."/>
            <person name="Ezra D."/>
            <person name="Gonzalez J."/>
            <person name="Henrissat B."/>
            <person name="Kuo A."/>
            <person name="Liang C."/>
            <person name="Lipzen A."/>
            <person name="Lutzoni F."/>
            <person name="Magnuson J."/>
            <person name="Mondo S."/>
            <person name="Nolan M."/>
            <person name="Ohm R."/>
            <person name="Pangilinan J."/>
            <person name="Park H.-J."/>
            <person name="Ramirez L."/>
            <person name="Alfaro M."/>
            <person name="Sun H."/>
            <person name="Tritt A."/>
            <person name="Yoshinaga Y."/>
            <person name="Zwiers L.-H."/>
            <person name="Turgeon B."/>
            <person name="Goodwin S."/>
            <person name="Spatafora J."/>
            <person name="Crous P."/>
            <person name="Grigoriev I."/>
        </authorList>
    </citation>
    <scope>NUCLEOTIDE SEQUENCE</scope>
    <source>
        <strain evidence="2">CBS 109.77</strain>
    </source>
</reference>
<dbReference type="AlphaFoldDB" id="A0A6A6X7E2"/>
<gene>
    <name evidence="2" type="ORF">K505DRAFT_338915</name>
</gene>
<sequence length="157" mass="17530">MLYLTFVSLLLPSFLLAAPFEIVLVNHAPRRARPMIASRPSTLSASTTTMAPQTRTFDPTGVNCTGTLYNDRESTVTCTGGRTLDLELGAPNRMQKYQFVHMWVCRDSEWVASTTYQMDQLSYMDNDDGSEKCTAGCAQNLRDPNTLWRAGFIGDVF</sequence>